<dbReference type="GO" id="GO:0005524">
    <property type="term" value="F:ATP binding"/>
    <property type="evidence" value="ECO:0007669"/>
    <property type="project" value="UniProtKB-KW"/>
</dbReference>
<dbReference type="PANTHER" id="PTHR24421:SF10">
    <property type="entry name" value="NITRATE_NITRITE SENSOR PROTEIN NARQ"/>
    <property type="match status" value="1"/>
</dbReference>
<keyword evidence="8" id="KW-0902">Two-component regulatory system</keyword>
<dbReference type="InterPro" id="IPR011712">
    <property type="entry name" value="Sig_transdc_His_kin_sub3_dim/P"/>
</dbReference>
<protein>
    <recommendedName>
        <fullName evidence="2">histidine kinase</fullName>
        <ecNumber evidence="2">2.7.13.3</ecNumber>
    </recommendedName>
</protein>
<evidence type="ECO:0000256" key="3">
    <source>
        <dbReference type="ARBA" id="ARBA00022553"/>
    </source>
</evidence>
<evidence type="ECO:0000256" key="8">
    <source>
        <dbReference type="ARBA" id="ARBA00023012"/>
    </source>
</evidence>
<name>A0A9X3S0D1_9ACTN</name>
<dbReference type="SUPFAM" id="SSF55874">
    <property type="entry name" value="ATPase domain of HSP90 chaperone/DNA topoisomerase II/histidine kinase"/>
    <property type="match status" value="1"/>
</dbReference>
<keyword evidence="6 12" id="KW-0418">Kinase</keyword>
<feature type="domain" description="Signal transduction histidine kinase subgroup 3 dimerisation and phosphoacceptor" evidence="11">
    <location>
        <begin position="109"/>
        <end position="175"/>
    </location>
</feature>
<feature type="compositionally biased region" description="Low complexity" evidence="9">
    <location>
        <begin position="30"/>
        <end position="44"/>
    </location>
</feature>
<keyword evidence="13" id="KW-1185">Reference proteome</keyword>
<evidence type="ECO:0000256" key="5">
    <source>
        <dbReference type="ARBA" id="ARBA00022741"/>
    </source>
</evidence>
<dbReference type="Gene3D" id="3.30.565.10">
    <property type="entry name" value="Histidine kinase-like ATPase, C-terminal domain"/>
    <property type="match status" value="1"/>
</dbReference>
<dbReference type="InterPro" id="IPR036890">
    <property type="entry name" value="HATPase_C_sf"/>
</dbReference>
<organism evidence="12 13">
    <name type="scientific">Solirubrobacter ginsenosidimutans</name>
    <dbReference type="NCBI Taxonomy" id="490573"/>
    <lineage>
        <taxon>Bacteria</taxon>
        <taxon>Bacillati</taxon>
        <taxon>Actinomycetota</taxon>
        <taxon>Thermoleophilia</taxon>
        <taxon>Solirubrobacterales</taxon>
        <taxon>Solirubrobacteraceae</taxon>
        <taxon>Solirubrobacter</taxon>
    </lineage>
</organism>
<dbReference type="Gene3D" id="1.20.5.1930">
    <property type="match status" value="1"/>
</dbReference>
<feature type="region of interest" description="Disordered" evidence="9">
    <location>
        <begin position="1"/>
        <end position="44"/>
    </location>
</feature>
<dbReference type="Pfam" id="PF01590">
    <property type="entry name" value="GAF"/>
    <property type="match status" value="1"/>
</dbReference>
<gene>
    <name evidence="12" type="ORF">OM076_06570</name>
</gene>
<evidence type="ECO:0000256" key="1">
    <source>
        <dbReference type="ARBA" id="ARBA00000085"/>
    </source>
</evidence>
<dbReference type="GO" id="GO:0016020">
    <property type="term" value="C:membrane"/>
    <property type="evidence" value="ECO:0007669"/>
    <property type="project" value="InterPro"/>
</dbReference>
<evidence type="ECO:0000256" key="2">
    <source>
        <dbReference type="ARBA" id="ARBA00012438"/>
    </source>
</evidence>
<dbReference type="GO" id="GO:0000155">
    <property type="term" value="F:phosphorelay sensor kinase activity"/>
    <property type="evidence" value="ECO:0007669"/>
    <property type="project" value="InterPro"/>
</dbReference>
<evidence type="ECO:0000256" key="6">
    <source>
        <dbReference type="ARBA" id="ARBA00022777"/>
    </source>
</evidence>
<dbReference type="EC" id="2.7.13.3" evidence="2"/>
<dbReference type="Proteomes" id="UP001149140">
    <property type="component" value="Unassembled WGS sequence"/>
</dbReference>
<comment type="caution">
    <text evidence="12">The sequence shown here is derived from an EMBL/GenBank/DDBJ whole genome shotgun (WGS) entry which is preliminary data.</text>
</comment>
<keyword evidence="7" id="KW-0067">ATP-binding</keyword>
<dbReference type="EMBL" id="JAPDOD010000003">
    <property type="protein sequence ID" value="MDA0159917.1"/>
    <property type="molecule type" value="Genomic_DNA"/>
</dbReference>
<dbReference type="AlphaFoldDB" id="A0A9X3S0D1"/>
<keyword evidence="4" id="KW-0808">Transferase</keyword>
<keyword evidence="3" id="KW-0597">Phosphoprotein</keyword>
<proteinExistence type="predicted"/>
<evidence type="ECO:0000256" key="9">
    <source>
        <dbReference type="SAM" id="MobiDB-lite"/>
    </source>
</evidence>
<dbReference type="Gene3D" id="3.30.450.40">
    <property type="match status" value="1"/>
</dbReference>
<dbReference type="Pfam" id="PF07730">
    <property type="entry name" value="HisKA_3"/>
    <property type="match status" value="1"/>
</dbReference>
<feature type="domain" description="GAF" evidence="10">
    <location>
        <begin position="11"/>
        <end position="73"/>
    </location>
</feature>
<sequence>MALDEISLAPRVLRTGRPARKDHDDEDAAGRVGTTGSAAGARSAAGTPIVVDGEVWGVMIATSVEPLPEDIEWRIGEFTELMATAIANIDARAKLTASRTRIVAAADEERRRVVRDLHDGAQQRLVHTVITLKLAQGALRPDDGNAASLVAEALEHAQHATDELRDLAHGILPAALARGGLGAGVEALASRMPVPVTLEIPTERLPGTIEATAYFVIAEALTNVAKHARAASAAVAAWVEDATLRVEVRDDGVGGARAEGAGLQGLRDRLEALDGRLQVECPVDGGTLVAAAIPILTSAVEA</sequence>
<evidence type="ECO:0000259" key="11">
    <source>
        <dbReference type="Pfam" id="PF07730"/>
    </source>
</evidence>
<accession>A0A9X3S0D1</accession>
<dbReference type="InterPro" id="IPR003018">
    <property type="entry name" value="GAF"/>
</dbReference>
<dbReference type="InterPro" id="IPR050482">
    <property type="entry name" value="Sensor_HK_TwoCompSys"/>
</dbReference>
<reference evidence="12" key="1">
    <citation type="submission" date="2022-10" db="EMBL/GenBank/DDBJ databases">
        <title>The WGS of Solirubrobacter ginsenosidimutans DSM 21036.</title>
        <authorList>
            <person name="Jiang Z."/>
        </authorList>
    </citation>
    <scope>NUCLEOTIDE SEQUENCE</scope>
    <source>
        <strain evidence="12">DSM 21036</strain>
    </source>
</reference>
<comment type="catalytic activity">
    <reaction evidence="1">
        <text>ATP + protein L-histidine = ADP + protein N-phospho-L-histidine.</text>
        <dbReference type="EC" id="2.7.13.3"/>
    </reaction>
</comment>
<evidence type="ECO:0000256" key="4">
    <source>
        <dbReference type="ARBA" id="ARBA00022679"/>
    </source>
</evidence>
<evidence type="ECO:0000256" key="7">
    <source>
        <dbReference type="ARBA" id="ARBA00022840"/>
    </source>
</evidence>
<dbReference type="SUPFAM" id="SSF55781">
    <property type="entry name" value="GAF domain-like"/>
    <property type="match status" value="1"/>
</dbReference>
<dbReference type="InterPro" id="IPR029016">
    <property type="entry name" value="GAF-like_dom_sf"/>
</dbReference>
<evidence type="ECO:0000259" key="10">
    <source>
        <dbReference type="Pfam" id="PF01590"/>
    </source>
</evidence>
<evidence type="ECO:0000313" key="13">
    <source>
        <dbReference type="Proteomes" id="UP001149140"/>
    </source>
</evidence>
<keyword evidence="5" id="KW-0547">Nucleotide-binding</keyword>
<dbReference type="GO" id="GO:0046983">
    <property type="term" value="F:protein dimerization activity"/>
    <property type="evidence" value="ECO:0007669"/>
    <property type="project" value="InterPro"/>
</dbReference>
<evidence type="ECO:0000313" key="12">
    <source>
        <dbReference type="EMBL" id="MDA0159917.1"/>
    </source>
</evidence>
<dbReference type="PANTHER" id="PTHR24421">
    <property type="entry name" value="NITRATE/NITRITE SENSOR PROTEIN NARX-RELATED"/>
    <property type="match status" value="1"/>
</dbReference>